<dbReference type="RefSeq" id="XP_048262592.1">
    <property type="nucleotide sequence ID" value="XM_048406635.1"/>
</dbReference>
<dbReference type="RefSeq" id="XP_048262596.1">
    <property type="nucleotide sequence ID" value="XM_048406639.1"/>
</dbReference>
<reference evidence="2 3" key="1">
    <citation type="submission" date="2025-04" db="UniProtKB">
        <authorList>
            <consortium name="RefSeq"/>
        </authorList>
    </citation>
    <scope>IDENTIFICATION</scope>
</reference>
<dbReference type="KEGG" id="bter:125385289"/>
<evidence type="ECO:0000313" key="5">
    <source>
        <dbReference type="RefSeq" id="XP_048262595.1"/>
    </source>
</evidence>
<dbReference type="RefSeq" id="XP_048262599.1">
    <property type="nucleotide sequence ID" value="XM_048406642.1"/>
</dbReference>
<dbReference type="RefSeq" id="XP_048262600.1">
    <property type="nucleotide sequence ID" value="XM_048406643.1"/>
</dbReference>
<accession>A0A9C6SI24</accession>
<dbReference type="KEGG" id="bter:125385288"/>
<evidence type="ECO:0000313" key="8">
    <source>
        <dbReference type="RefSeq" id="XP_048262598.1"/>
    </source>
</evidence>
<evidence type="ECO:0000313" key="12">
    <source>
        <dbReference type="RefSeq" id="XP_048262602.1"/>
    </source>
</evidence>
<dbReference type="AlphaFoldDB" id="A0A9C6SI24"/>
<evidence type="ECO:0000313" key="4">
    <source>
        <dbReference type="RefSeq" id="XP_048262594.1"/>
    </source>
</evidence>
<dbReference type="RefSeq" id="XP_048262598.1">
    <property type="nucleotide sequence ID" value="XM_048406641.1"/>
</dbReference>
<evidence type="ECO:0000313" key="10">
    <source>
        <dbReference type="RefSeq" id="XP_048262600.1"/>
    </source>
</evidence>
<evidence type="ECO:0000313" key="7">
    <source>
        <dbReference type="RefSeq" id="XP_048262597.1"/>
    </source>
</evidence>
<dbReference type="RefSeq" id="XP_048262602.1">
    <property type="nucleotide sequence ID" value="XM_048406645.1"/>
</dbReference>
<dbReference type="InterPro" id="IPR042378">
    <property type="entry name" value="IDD"/>
</dbReference>
<dbReference type="RefSeq" id="XP_048262603.1">
    <property type="nucleotide sequence ID" value="XM_048406646.1"/>
</dbReference>
<dbReference type="RefSeq" id="XP_048262597.1">
    <property type="nucleotide sequence ID" value="XM_048406640.1"/>
</dbReference>
<gene>
    <name evidence="6 7 8 9" type="primary">LOC125385289</name>
    <name evidence="2 3 4 5" type="synonym">LOC125385288</name>
    <name evidence="10 11 12 13" type="synonym">LOC125385290</name>
</gene>
<dbReference type="PANTHER" id="PTHR15256">
    <property type="entry name" value="INTEGRAL MEMBRANE PROTEIN DGCR2/IDD"/>
    <property type="match status" value="1"/>
</dbReference>
<evidence type="ECO:0000313" key="6">
    <source>
        <dbReference type="RefSeq" id="XP_048262596.1"/>
    </source>
</evidence>
<dbReference type="RefSeq" id="XP_048262601.1">
    <property type="nucleotide sequence ID" value="XM_048406644.1"/>
</dbReference>
<name>A0A9C6SI24_BOMTE</name>
<dbReference type="RefSeq" id="XP_048262593.1">
    <property type="nucleotide sequence ID" value="XM_048406636.1"/>
</dbReference>
<dbReference type="OrthoDB" id="6602431at2759"/>
<sequence length="134" mass="15050">MKDLYAKILATIICLQTIFVTIFPLGAVALGEDCTDFEGKAVSHGMTYVPGPSVCNLCVCYHMEPKWCQAMFCSPPFSCKKFRIGRRCCEFQCVDEVDTGYWFGSDVVIVNRSSKLEKHSVLWMLSSVIVIVVF</sequence>
<evidence type="ECO:0000313" key="9">
    <source>
        <dbReference type="RefSeq" id="XP_048262599.1"/>
    </source>
</evidence>
<evidence type="ECO:0000313" key="2">
    <source>
        <dbReference type="RefSeq" id="XP_048262592.1"/>
    </source>
</evidence>
<dbReference type="PANTHER" id="PTHR15256:SF6">
    <property type="entry name" value="INTEGRAL MEMBRANE PROTEIN DGCR2_IDD"/>
    <property type="match status" value="1"/>
</dbReference>
<organism evidence="1 7">
    <name type="scientific">Bombus terrestris</name>
    <name type="common">Buff-tailed bumblebee</name>
    <name type="synonym">Apis terrestris</name>
    <dbReference type="NCBI Taxonomy" id="30195"/>
    <lineage>
        <taxon>Eukaryota</taxon>
        <taxon>Metazoa</taxon>
        <taxon>Ecdysozoa</taxon>
        <taxon>Arthropoda</taxon>
        <taxon>Hexapoda</taxon>
        <taxon>Insecta</taxon>
        <taxon>Pterygota</taxon>
        <taxon>Neoptera</taxon>
        <taxon>Endopterygota</taxon>
        <taxon>Hymenoptera</taxon>
        <taxon>Apocrita</taxon>
        <taxon>Aculeata</taxon>
        <taxon>Apoidea</taxon>
        <taxon>Anthophila</taxon>
        <taxon>Apidae</taxon>
        <taxon>Bombus</taxon>
        <taxon>Bombus</taxon>
    </lineage>
</organism>
<dbReference type="GO" id="GO:0016020">
    <property type="term" value="C:membrane"/>
    <property type="evidence" value="ECO:0007669"/>
    <property type="project" value="TreeGrafter"/>
</dbReference>
<dbReference type="RefSeq" id="XP_048262594.1">
    <property type="nucleotide sequence ID" value="XM_048406637.1"/>
</dbReference>
<keyword evidence="1" id="KW-1185">Reference proteome</keyword>
<dbReference type="GeneID" id="125385289"/>
<evidence type="ECO:0000313" key="13">
    <source>
        <dbReference type="RefSeq" id="XP_048262603.1"/>
    </source>
</evidence>
<evidence type="ECO:0000313" key="11">
    <source>
        <dbReference type="RefSeq" id="XP_048262601.1"/>
    </source>
</evidence>
<dbReference type="Proteomes" id="UP000835206">
    <property type="component" value="Chromosome 6"/>
</dbReference>
<protein>
    <submittedName>
        <fullName evidence="2 3">Uncharacterized protein LOC125385288</fullName>
    </submittedName>
    <submittedName>
        <fullName evidence="6 7">Uncharacterized protein LOC125385289</fullName>
    </submittedName>
    <submittedName>
        <fullName evidence="10 11">Uncharacterized protein LOC125385290</fullName>
    </submittedName>
</protein>
<dbReference type="RefSeq" id="XP_048262595.1">
    <property type="nucleotide sequence ID" value="XM_048406638.1"/>
</dbReference>
<proteinExistence type="predicted"/>
<evidence type="ECO:0000313" key="3">
    <source>
        <dbReference type="RefSeq" id="XP_048262593.1"/>
    </source>
</evidence>
<evidence type="ECO:0000313" key="1">
    <source>
        <dbReference type="Proteomes" id="UP000835206"/>
    </source>
</evidence>
<dbReference type="KEGG" id="bter:125385290"/>